<dbReference type="InterPro" id="IPR036291">
    <property type="entry name" value="NAD(P)-bd_dom_sf"/>
</dbReference>
<dbReference type="SUPFAM" id="SSF51735">
    <property type="entry name" value="NAD(P)-binding Rossmann-fold domains"/>
    <property type="match status" value="1"/>
</dbReference>
<dbReference type="InterPro" id="IPR002347">
    <property type="entry name" value="SDR_fam"/>
</dbReference>
<dbReference type="CDD" id="cd05327">
    <property type="entry name" value="retinol-DH_like_SDR_c_like"/>
    <property type="match status" value="1"/>
</dbReference>
<dbReference type="Proteomes" id="UP000636800">
    <property type="component" value="Chromosome 12"/>
</dbReference>
<dbReference type="OrthoDB" id="24645at2759"/>
<dbReference type="EMBL" id="JADCNL010000012">
    <property type="protein sequence ID" value="KAG0457420.1"/>
    <property type="molecule type" value="Genomic_DNA"/>
</dbReference>
<evidence type="ECO:0000313" key="1">
    <source>
        <dbReference type="EMBL" id="KAG0457420.1"/>
    </source>
</evidence>
<dbReference type="InterPro" id="IPR055280">
    <property type="entry name" value="TIC32"/>
</dbReference>
<gene>
    <name evidence="1" type="ORF">HPP92_022577</name>
</gene>
<evidence type="ECO:0000313" key="2">
    <source>
        <dbReference type="Proteomes" id="UP000636800"/>
    </source>
</evidence>
<dbReference type="AlphaFoldDB" id="A0A835UDR9"/>
<name>A0A835UDR9_VANPL</name>
<dbReference type="PANTHER" id="PTHR48476">
    <property type="entry name" value="SHORT-CHAIN DEHYDROGENASE TIC 32, CHLOROPLASTIC-LIKE"/>
    <property type="match status" value="1"/>
</dbReference>
<comment type="caution">
    <text evidence="1">The sequence shown here is derived from an EMBL/GenBank/DDBJ whole genome shotgun (WGS) entry which is preliminary data.</text>
</comment>
<keyword evidence="2" id="KW-1185">Reference proteome</keyword>
<accession>A0A835UDR9</accession>
<reference evidence="1 2" key="1">
    <citation type="journal article" date="2020" name="Nat. Food">
        <title>A phased Vanilla planifolia genome enables genetic improvement of flavour and production.</title>
        <authorList>
            <person name="Hasing T."/>
            <person name="Tang H."/>
            <person name="Brym M."/>
            <person name="Khazi F."/>
            <person name="Huang T."/>
            <person name="Chambers A.H."/>
        </authorList>
    </citation>
    <scope>NUCLEOTIDE SEQUENCE [LARGE SCALE GENOMIC DNA]</scope>
    <source>
        <tissue evidence="1">Leaf</tissue>
    </source>
</reference>
<dbReference type="Gene3D" id="3.40.50.720">
    <property type="entry name" value="NAD(P)-binding Rossmann-like Domain"/>
    <property type="match status" value="1"/>
</dbReference>
<dbReference type="PRINTS" id="PR00081">
    <property type="entry name" value="GDHRDH"/>
</dbReference>
<evidence type="ECO:0008006" key="3">
    <source>
        <dbReference type="Google" id="ProtNLM"/>
    </source>
</evidence>
<protein>
    <recommendedName>
        <fullName evidence="3">Short-chain dehydrogenase TIC 32, chloroplastic</fullName>
    </recommendedName>
</protein>
<organism evidence="1 2">
    <name type="scientific">Vanilla planifolia</name>
    <name type="common">Vanilla</name>
    <dbReference type="NCBI Taxonomy" id="51239"/>
    <lineage>
        <taxon>Eukaryota</taxon>
        <taxon>Viridiplantae</taxon>
        <taxon>Streptophyta</taxon>
        <taxon>Embryophyta</taxon>
        <taxon>Tracheophyta</taxon>
        <taxon>Spermatophyta</taxon>
        <taxon>Magnoliopsida</taxon>
        <taxon>Liliopsida</taxon>
        <taxon>Asparagales</taxon>
        <taxon>Orchidaceae</taxon>
        <taxon>Vanilloideae</taxon>
        <taxon>Vanilleae</taxon>
        <taxon>Vanilla</taxon>
    </lineage>
</organism>
<sequence>MNMEWLRLGRKRQSGFSASSTAEEVTLGIDGNGLTAIVTGSSSGIGTETARVLALRGVHVILGVRNPSSGNDVKEMILKEVPTAAVDVMELDLSSMASVKKFVANFNSMNLPLDILINNAGVGMSSFNLSEDGIEMDFATNHIGHFLLTNLLLENMKATALKTKLEGRIVIVASEAYRFSYRQGIRFDKINEESGYNSIASYGQSKLANILHAQELSRRLEEEGVLITVNSLHPGAVFTNITRHHSFLNVIVAMIGKFLLRNVQQGAATTCYLALHPQVKGISGLLLLFYGDVCAPSSIGAAWTLPHHHINSTCLSTLLSK</sequence>
<dbReference type="PANTHER" id="PTHR48476:SF1">
    <property type="entry name" value="SHORT-CHAIN DEHYDROGENASE TIC 32, CHLOROPLASTIC-LIKE"/>
    <property type="match status" value="1"/>
</dbReference>
<proteinExistence type="predicted"/>
<dbReference type="Pfam" id="PF00106">
    <property type="entry name" value="adh_short"/>
    <property type="match status" value="1"/>
</dbReference>